<dbReference type="PANTHER" id="PTHR43976:SF16">
    <property type="entry name" value="SHORT-CHAIN DEHYDROGENASE_REDUCTASE FAMILY PROTEIN"/>
    <property type="match status" value="1"/>
</dbReference>
<dbReference type="Pfam" id="PF00106">
    <property type="entry name" value="adh_short"/>
    <property type="match status" value="1"/>
</dbReference>
<dbReference type="OrthoDB" id="1274115at2759"/>
<accession>A0A319DTA5</accession>
<dbReference type="InterPro" id="IPR036291">
    <property type="entry name" value="NAD(P)-bd_dom_sf"/>
</dbReference>
<dbReference type="EMBL" id="KZ826432">
    <property type="protein sequence ID" value="PYI00892.1"/>
    <property type="molecule type" value="Genomic_DNA"/>
</dbReference>
<evidence type="ECO:0000313" key="4">
    <source>
        <dbReference type="Proteomes" id="UP000248423"/>
    </source>
</evidence>
<comment type="similarity">
    <text evidence="1">Belongs to the short-chain dehydrogenases/reductases (SDR) family.</text>
</comment>
<protein>
    <submittedName>
        <fullName evidence="3">Short-chain oxidoreductase</fullName>
    </submittedName>
</protein>
<evidence type="ECO:0000313" key="3">
    <source>
        <dbReference type="EMBL" id="PYI00892.1"/>
    </source>
</evidence>
<proteinExistence type="inferred from homology"/>
<dbReference type="Gene3D" id="3.40.50.720">
    <property type="entry name" value="NAD(P)-binding Rossmann-like Domain"/>
    <property type="match status" value="1"/>
</dbReference>
<dbReference type="STRING" id="1448318.A0A319DTA5"/>
<dbReference type="VEuPathDB" id="FungiDB:BO78DRAFT_401766"/>
<dbReference type="SUPFAM" id="SSF51735">
    <property type="entry name" value="NAD(P)-binding Rossmann-fold domains"/>
    <property type="match status" value="1"/>
</dbReference>
<dbReference type="AlphaFoldDB" id="A0A319DTA5"/>
<dbReference type="PRINTS" id="PR00081">
    <property type="entry name" value="GDHRDH"/>
</dbReference>
<gene>
    <name evidence="3" type="ORF">BO78DRAFT_401766</name>
</gene>
<evidence type="ECO:0000256" key="1">
    <source>
        <dbReference type="ARBA" id="ARBA00006484"/>
    </source>
</evidence>
<name>A0A319DTA5_ASPSB</name>
<keyword evidence="2" id="KW-0560">Oxidoreductase</keyword>
<dbReference type="Proteomes" id="UP000248423">
    <property type="component" value="Unassembled WGS sequence"/>
</dbReference>
<dbReference type="GO" id="GO:0016491">
    <property type="term" value="F:oxidoreductase activity"/>
    <property type="evidence" value="ECO:0007669"/>
    <property type="project" value="UniProtKB-KW"/>
</dbReference>
<dbReference type="InterPro" id="IPR051911">
    <property type="entry name" value="SDR_oxidoreductase"/>
</dbReference>
<sequence length="289" mass="31103">MTGQLAWLVTGCSSGLGEALVRAILAKGDKAIATTRASKGVSGADRLGALKEAGAAVYELDMASPEAEIQRQAQEIWETFGPIDVLVNNAGYLEAATFEEITENFLTDSLRINALGPFTLTRAFLPMMRARRTGTVLFSGTVGTYYAAPGASCYVGSKGLIEGVVPHLALEVAPFNVRVSILTYGHFRTEVMEPGHILYRAPNPLPEYVDMNKQVQDGVSAWTGNQPGDPRKASELVVEAVRGEGRCQGKELPLRLPIGSDTFGIVRQSCEEKMQTLKDWEGIGSATDH</sequence>
<evidence type="ECO:0000256" key="2">
    <source>
        <dbReference type="ARBA" id="ARBA00023002"/>
    </source>
</evidence>
<organism evidence="3 4">
    <name type="scientific">Aspergillus sclerotiicarbonarius (strain CBS 121057 / IBT 28362)</name>
    <dbReference type="NCBI Taxonomy" id="1448318"/>
    <lineage>
        <taxon>Eukaryota</taxon>
        <taxon>Fungi</taxon>
        <taxon>Dikarya</taxon>
        <taxon>Ascomycota</taxon>
        <taxon>Pezizomycotina</taxon>
        <taxon>Eurotiomycetes</taxon>
        <taxon>Eurotiomycetidae</taxon>
        <taxon>Eurotiales</taxon>
        <taxon>Aspergillaceae</taxon>
        <taxon>Aspergillus</taxon>
        <taxon>Aspergillus subgen. Circumdati</taxon>
    </lineage>
</organism>
<dbReference type="InterPro" id="IPR002347">
    <property type="entry name" value="SDR_fam"/>
</dbReference>
<dbReference type="PANTHER" id="PTHR43976">
    <property type="entry name" value="SHORT CHAIN DEHYDROGENASE"/>
    <property type="match status" value="1"/>
</dbReference>
<reference evidence="3 4" key="1">
    <citation type="submission" date="2018-02" db="EMBL/GenBank/DDBJ databases">
        <title>The genomes of Aspergillus section Nigri reveals drivers in fungal speciation.</title>
        <authorList>
            <consortium name="DOE Joint Genome Institute"/>
            <person name="Vesth T.C."/>
            <person name="Nybo J."/>
            <person name="Theobald S."/>
            <person name="Brandl J."/>
            <person name="Frisvad J.C."/>
            <person name="Nielsen K.F."/>
            <person name="Lyhne E.K."/>
            <person name="Kogle M.E."/>
            <person name="Kuo A."/>
            <person name="Riley R."/>
            <person name="Clum A."/>
            <person name="Nolan M."/>
            <person name="Lipzen A."/>
            <person name="Salamov A."/>
            <person name="Henrissat B."/>
            <person name="Wiebenga A."/>
            <person name="De vries R.P."/>
            <person name="Grigoriev I.V."/>
            <person name="Mortensen U.H."/>
            <person name="Andersen M.R."/>
            <person name="Baker S.E."/>
        </authorList>
    </citation>
    <scope>NUCLEOTIDE SEQUENCE [LARGE SCALE GENOMIC DNA]</scope>
    <source>
        <strain evidence="3 4">CBS 121057</strain>
    </source>
</reference>
<keyword evidence="4" id="KW-1185">Reference proteome</keyword>